<dbReference type="InterPro" id="IPR012338">
    <property type="entry name" value="Beta-lactam/transpept-like"/>
</dbReference>
<name>A0ABU4STG4_9PSEU</name>
<evidence type="ECO:0000313" key="3">
    <source>
        <dbReference type="Proteomes" id="UP001285521"/>
    </source>
</evidence>
<dbReference type="PANTHER" id="PTHR46825">
    <property type="entry name" value="D-ALANYL-D-ALANINE-CARBOXYPEPTIDASE/ENDOPEPTIDASE AMPH"/>
    <property type="match status" value="1"/>
</dbReference>
<reference evidence="2 3" key="2">
    <citation type="submission" date="2023-11" db="EMBL/GenBank/DDBJ databases">
        <authorList>
            <person name="Lara A.C."/>
            <person name="Chronakova A."/>
        </authorList>
    </citation>
    <scope>NUCLEOTIDE SEQUENCE [LARGE SCALE GENOMIC DNA]</scope>
    <source>
        <strain evidence="2 3">BCCO 10_0856</strain>
    </source>
</reference>
<feature type="domain" description="Beta-lactamase-related" evidence="1">
    <location>
        <begin position="12"/>
        <end position="334"/>
    </location>
</feature>
<evidence type="ECO:0000313" key="2">
    <source>
        <dbReference type="EMBL" id="MDX8029195.1"/>
    </source>
</evidence>
<dbReference type="PANTHER" id="PTHR46825:SF9">
    <property type="entry name" value="BETA-LACTAMASE-RELATED DOMAIN-CONTAINING PROTEIN"/>
    <property type="match status" value="1"/>
</dbReference>
<keyword evidence="2" id="KW-0378">Hydrolase</keyword>
<dbReference type="Gene3D" id="3.40.710.10">
    <property type="entry name" value="DD-peptidase/beta-lactamase superfamily"/>
    <property type="match status" value="1"/>
</dbReference>
<dbReference type="EC" id="3.1.1.103" evidence="2"/>
<protein>
    <submittedName>
        <fullName evidence="2">Serine hydrolase domain-containing protein</fullName>
        <ecNumber evidence="2">3.1.1.103</ecNumber>
    </submittedName>
</protein>
<keyword evidence="3" id="KW-1185">Reference proteome</keyword>
<evidence type="ECO:0000259" key="1">
    <source>
        <dbReference type="Pfam" id="PF00144"/>
    </source>
</evidence>
<proteinExistence type="predicted"/>
<dbReference type="RefSeq" id="WP_319964198.1">
    <property type="nucleotide sequence ID" value="NZ_JAXAVW010000002.1"/>
</dbReference>
<dbReference type="Pfam" id="PF00144">
    <property type="entry name" value="Beta-lactamase"/>
    <property type="match status" value="1"/>
</dbReference>
<comment type="caution">
    <text evidence="2">The sequence shown here is derived from an EMBL/GenBank/DDBJ whole genome shotgun (WGS) entry which is preliminary data.</text>
</comment>
<organism evidence="2 3">
    <name type="scientific">Lentzea miocenica</name>
    <dbReference type="NCBI Taxonomy" id="3095431"/>
    <lineage>
        <taxon>Bacteria</taxon>
        <taxon>Bacillati</taxon>
        <taxon>Actinomycetota</taxon>
        <taxon>Actinomycetes</taxon>
        <taxon>Pseudonocardiales</taxon>
        <taxon>Pseudonocardiaceae</taxon>
        <taxon>Lentzea</taxon>
    </lineage>
</organism>
<accession>A0ABU4STG4</accession>
<sequence length="458" mass="49435">MSKLSEINDWLQQNLPRLVAEYEVPGATVAVTVGDEVAEAAAGVLNKNTGVETTTDSLFQIGSITKVWTTTLAMQLVDENLLDLDAPVRDYLPGFRVADEDAAARMTVRQLMCHTAGFEGDLFTDTGRGDDCVEKYVATLHDTPQLFAPGEMFSYNNAGYCVLGRIVEVMRGKSYDDCLREHLFAPLGLTRAAADAYEAIMFRAAVGHLTPDPEAGPQVAPVWALVRSNAPAGSMLAMSARDLLTFARMHMSGGADVLSPESAAAMQQVQSQVPDLALMGDAWGLGWELFHYPQGTVIGHDGGTIGQNAFLRLVPEHGVAVALLTNGGKTVDLYQEVFRHVLRELTGVELPAMPEPAAAPKPLDGKRFEGVYVSAVGERIVTQDADGRIWMETVPKGIMAELSPESAGRTELVPWRDDTLVAAEPVLGIHMPHAFVGDDGQGRALFLHTGRADRRVAR</sequence>
<dbReference type="SUPFAM" id="SSF56601">
    <property type="entry name" value="beta-lactamase/transpeptidase-like"/>
    <property type="match status" value="1"/>
</dbReference>
<dbReference type="Proteomes" id="UP001285521">
    <property type="component" value="Unassembled WGS sequence"/>
</dbReference>
<dbReference type="InterPro" id="IPR001466">
    <property type="entry name" value="Beta-lactam-related"/>
</dbReference>
<dbReference type="InterPro" id="IPR050491">
    <property type="entry name" value="AmpC-like"/>
</dbReference>
<reference evidence="2 3" key="1">
    <citation type="submission" date="2023-11" db="EMBL/GenBank/DDBJ databases">
        <title>Lentzea sokolovensis, sp. nov., Lentzea kristufkii, sp. nov., and Lentzea miocenensis, sp. nov., rare actinobacteria from Sokolov Coal Basin, Miocene lacustrine sediment, Czech Republic.</title>
        <authorList>
            <person name="Lara A."/>
            <person name="Kotroba L."/>
            <person name="Nouioui I."/>
            <person name="Neumann-Schaal M."/>
            <person name="Mast Y."/>
            <person name="Chronakova A."/>
        </authorList>
    </citation>
    <scope>NUCLEOTIDE SEQUENCE [LARGE SCALE GENOMIC DNA]</scope>
    <source>
        <strain evidence="2 3">BCCO 10_0856</strain>
    </source>
</reference>
<gene>
    <name evidence="2" type="ORF">SK803_03195</name>
</gene>
<dbReference type="GO" id="GO:0016787">
    <property type="term" value="F:hydrolase activity"/>
    <property type="evidence" value="ECO:0007669"/>
    <property type="project" value="UniProtKB-KW"/>
</dbReference>
<dbReference type="EMBL" id="JAXAVW010000002">
    <property type="protein sequence ID" value="MDX8029195.1"/>
    <property type="molecule type" value="Genomic_DNA"/>
</dbReference>